<dbReference type="EMBL" id="LVVK01000003">
    <property type="protein sequence ID" value="OPB46177.1"/>
    <property type="molecule type" value="Genomic_DNA"/>
</dbReference>
<dbReference type="OrthoDB" id="5133007at2759"/>
<name>A0A1T3CYS5_9HYPO</name>
<gene>
    <name evidence="1" type="ORF">A0O28_0062980</name>
</gene>
<protein>
    <submittedName>
        <fullName evidence="1">Uncharacterized protein</fullName>
    </submittedName>
</protein>
<comment type="caution">
    <text evidence="1">The sequence shown here is derived from an EMBL/GenBank/DDBJ whole genome shotgun (WGS) entry which is preliminary data.</text>
</comment>
<reference evidence="1 2" key="1">
    <citation type="submission" date="2016-04" db="EMBL/GenBank/DDBJ databases">
        <title>Multiple horizontal gene transfer events from other fungi enriched the ability of the initially mycotrophic fungus Trichoderma (Ascomycota) to feed on dead plant biomass.</title>
        <authorList>
            <person name="Atanasova L."/>
            <person name="Chenthamara K."/>
            <person name="Zhang J."/>
            <person name="Grujic M."/>
            <person name="Henrissat B."/>
            <person name="Kuo A."/>
            <person name="Aertz A."/>
            <person name="Salamov A."/>
            <person name="Lipzen A."/>
            <person name="Labutti K."/>
            <person name="Barry K."/>
            <person name="Miao Y."/>
            <person name="Rahimi M.J."/>
            <person name="Shen Q."/>
            <person name="Grigoriev I.V."/>
            <person name="Kubicek C.P."/>
            <person name="Druzhinina I.S."/>
        </authorList>
    </citation>
    <scope>NUCLEOTIDE SEQUENCE [LARGE SCALE GENOMIC DNA]</scope>
    <source>
        <strain evidence="1 2">NJAU 4742</strain>
    </source>
</reference>
<keyword evidence="2" id="KW-1185">Reference proteome</keyword>
<sequence length="1142" mass="126513">MALNSQFSASIWSAKNENTLGFINANVDFALIKVEVPKQFEGLGKALSHHRRQNAESGPQHRMARRLGALFEQVIPNIDALAAAYGERVSEIATSSRFDLKDADHGPFAGHVGVDGTSIYAAASSGKSIIALHLLACMLARMFSSAEATAIWVQLVDCRLREIEQASEASQLQGLAALYAAEQGRQILRDDLASWDASARAWLQTANEVKKLEDTQLKLIARNILSIHNSGTTYSNVIENWIVAMTTIQNLIRGVPQDVTNGSVILGLMSWHIYPDLNVFSPNRYIPFHDRLVKVGGVITLGLEAKEKNGSGVSWSVSLSHLRFYGDPVLIEKSSEEDSDRVTVQELGYIILGCVLASWTQPALIKIEEAAGCFAALGDAIEHYGSPPDEKGYNTSMGWITPLIDTARSFLSTINKERETALYFIEFGRRRGRNFLDDEFRNILPMFGLLNPYLLFRLSLGFSAQCHDLEGSIVTLRRLAQDIHLHRDDCIIVTQPRALRKGALMTEREDSFESNLEFVSAVPVAEQGKKRSYGGDPRVIQRHTRWVHIDRTKDPLEQRYLDLSENVNIEAYPDSGTWGYKGLHQETLDETSIAAIQSCDCIEGFCRPPCSCYEQGFRCTSMCACVSDFAGIEQSLRCQNIRTCSPALGPVGEDCFWLSVRSTLHISSSSILTSRGSELRWVDPPSAYVDRQSSALKEASPSISCDIADEQYRQFIHLPNEELEYLDDSPYCVNAIGRTVKFQSVEVNGIAGLFLRHSAKVDVPTFTFSRLTAILRSGDLDPSLLRNYLMTVPETGIIDYSTSLVGEYRYSDLFFRSLKAVSAISDLYSDWSGATISISITKRPIGCAYWASNIWKQTGIGKGKFWRATKFSCLAMLESGGCDIHPDQVELVMAMATGNSIYTSEALLQDPILQDHSGESAFKGIRRIHGNLGYPGIVMLIPPPTPRILQVDPTRGRFVQAASFDGRPGNSFTETSLHLKLTDYKFPLASARGAVDADVVMREALISVYDGSRWVADLDIVRALQSQGLALFMGCSCAKQNDDRGLCQLLADKYGDQLKVITTWEELLLCQENLMAGELGIVRVYGNWFARLAATTVAIQLRYPTVALPSHCICSRCGKHLLEQSRWISSVTHSESPALLKI</sequence>
<accession>A0A1T3CYS5</accession>
<dbReference type="Proteomes" id="UP000191004">
    <property type="component" value="Unassembled WGS sequence"/>
</dbReference>
<evidence type="ECO:0000313" key="1">
    <source>
        <dbReference type="EMBL" id="OPB46177.1"/>
    </source>
</evidence>
<proteinExistence type="predicted"/>
<evidence type="ECO:0000313" key="2">
    <source>
        <dbReference type="Proteomes" id="UP000191004"/>
    </source>
</evidence>
<organism evidence="1 2">
    <name type="scientific">Trichoderma guizhouense</name>
    <dbReference type="NCBI Taxonomy" id="1491466"/>
    <lineage>
        <taxon>Eukaryota</taxon>
        <taxon>Fungi</taxon>
        <taxon>Dikarya</taxon>
        <taxon>Ascomycota</taxon>
        <taxon>Pezizomycotina</taxon>
        <taxon>Sordariomycetes</taxon>
        <taxon>Hypocreomycetidae</taxon>
        <taxon>Hypocreales</taxon>
        <taxon>Hypocreaceae</taxon>
        <taxon>Trichoderma</taxon>
    </lineage>
</organism>
<dbReference type="AlphaFoldDB" id="A0A1T3CYS5"/>